<protein>
    <submittedName>
        <fullName evidence="8">B3 domain-containing protein Os04g0386900-like</fullName>
    </submittedName>
</protein>
<evidence type="ECO:0000313" key="8">
    <source>
        <dbReference type="EMBL" id="MBW92460.1"/>
    </source>
</evidence>
<evidence type="ECO:0000256" key="1">
    <source>
        <dbReference type="ARBA" id="ARBA00004123"/>
    </source>
</evidence>
<dbReference type="GO" id="GO:0003677">
    <property type="term" value="F:DNA binding"/>
    <property type="evidence" value="ECO:0007669"/>
    <property type="project" value="UniProtKB-KW"/>
</dbReference>
<dbReference type="Pfam" id="PF02362">
    <property type="entry name" value="B3"/>
    <property type="match status" value="1"/>
</dbReference>
<proteinExistence type="predicted"/>
<dbReference type="InterPro" id="IPR015300">
    <property type="entry name" value="DNA-bd_pseudobarrel_sf"/>
</dbReference>
<feature type="region of interest" description="Disordered" evidence="6">
    <location>
        <begin position="1"/>
        <end position="36"/>
    </location>
</feature>
<dbReference type="AlphaFoldDB" id="A0A2P2JG92"/>
<name>A0A2P2JG92_RHIMU</name>
<comment type="subcellular location">
    <subcellularLocation>
        <location evidence="1">Nucleus</location>
    </subcellularLocation>
</comment>
<feature type="domain" description="TF-B3" evidence="7">
    <location>
        <begin position="47"/>
        <end position="142"/>
    </location>
</feature>
<evidence type="ECO:0000256" key="3">
    <source>
        <dbReference type="ARBA" id="ARBA00023125"/>
    </source>
</evidence>
<accession>A0A2P2JG92</accession>
<keyword evidence="5" id="KW-0539">Nucleus</keyword>
<evidence type="ECO:0000259" key="7">
    <source>
        <dbReference type="PROSITE" id="PS50863"/>
    </source>
</evidence>
<organism evidence="8">
    <name type="scientific">Rhizophora mucronata</name>
    <name type="common">Asiatic mangrove</name>
    <dbReference type="NCBI Taxonomy" id="61149"/>
    <lineage>
        <taxon>Eukaryota</taxon>
        <taxon>Viridiplantae</taxon>
        <taxon>Streptophyta</taxon>
        <taxon>Embryophyta</taxon>
        <taxon>Tracheophyta</taxon>
        <taxon>Spermatophyta</taxon>
        <taxon>Magnoliopsida</taxon>
        <taxon>eudicotyledons</taxon>
        <taxon>Gunneridae</taxon>
        <taxon>Pentapetalae</taxon>
        <taxon>rosids</taxon>
        <taxon>fabids</taxon>
        <taxon>Malpighiales</taxon>
        <taxon>Rhizophoraceae</taxon>
        <taxon>Rhizophora</taxon>
    </lineage>
</organism>
<evidence type="ECO:0000256" key="2">
    <source>
        <dbReference type="ARBA" id="ARBA00023015"/>
    </source>
</evidence>
<reference evidence="8" key="1">
    <citation type="submission" date="2018-02" db="EMBL/GenBank/DDBJ databases">
        <title>Rhizophora mucronata_Transcriptome.</title>
        <authorList>
            <person name="Meera S.P."/>
            <person name="Sreeshan A."/>
            <person name="Augustine A."/>
        </authorList>
    </citation>
    <scope>NUCLEOTIDE SEQUENCE</scope>
    <source>
        <tissue evidence="8">Leaf</tissue>
    </source>
</reference>
<dbReference type="InterPro" id="IPR003340">
    <property type="entry name" value="B3_DNA-bd"/>
</dbReference>
<dbReference type="Gene3D" id="2.40.330.10">
    <property type="entry name" value="DNA-binding pseudobarrel domain"/>
    <property type="match status" value="1"/>
</dbReference>
<dbReference type="PROSITE" id="PS50863">
    <property type="entry name" value="B3"/>
    <property type="match status" value="1"/>
</dbReference>
<dbReference type="GO" id="GO:0005634">
    <property type="term" value="C:nucleus"/>
    <property type="evidence" value="ECO:0007669"/>
    <property type="project" value="UniProtKB-SubCell"/>
</dbReference>
<keyword evidence="3" id="KW-0238">DNA-binding</keyword>
<keyword evidence="2" id="KW-0805">Transcription regulation</keyword>
<evidence type="ECO:0000256" key="6">
    <source>
        <dbReference type="SAM" id="MobiDB-lite"/>
    </source>
</evidence>
<dbReference type="CDD" id="cd10017">
    <property type="entry name" value="B3_DNA"/>
    <property type="match status" value="1"/>
</dbReference>
<dbReference type="PANTHER" id="PTHR31391">
    <property type="entry name" value="B3 DOMAIN-CONTAINING PROTEIN OS11G0197600-RELATED"/>
    <property type="match status" value="1"/>
</dbReference>
<sequence length="165" mass="18513">MDSLANSPGSSVEVRQVKNPPSQAPSEPMASESSDDEFWPLSGKPYFHVILSKSHLKLPYHLPVPVKLSAVLPSRVVPAFITYRGKKWRMVFHGEYKCKRMHSGWGKFVIDNKLKVGDACVFELLECSSQKITFRAQILRGDSPPEFSHWMTGESAEAPVVIQQT</sequence>
<dbReference type="InterPro" id="IPR044837">
    <property type="entry name" value="REM16-like"/>
</dbReference>
<dbReference type="SMART" id="SM01019">
    <property type="entry name" value="B3"/>
    <property type="match status" value="1"/>
</dbReference>
<dbReference type="EMBL" id="GGEC01011977">
    <property type="protein sequence ID" value="MBW92460.1"/>
    <property type="molecule type" value="Transcribed_RNA"/>
</dbReference>
<keyword evidence="4" id="KW-0804">Transcription</keyword>
<dbReference type="PANTHER" id="PTHR31391:SF64">
    <property type="entry name" value="B3 DOMAIN-CONTAINING PROTEIN OS06G0112300"/>
    <property type="match status" value="1"/>
</dbReference>
<feature type="compositionally biased region" description="Polar residues" evidence="6">
    <location>
        <begin position="1"/>
        <end position="10"/>
    </location>
</feature>
<dbReference type="SUPFAM" id="SSF101936">
    <property type="entry name" value="DNA-binding pseudobarrel domain"/>
    <property type="match status" value="1"/>
</dbReference>
<evidence type="ECO:0000256" key="5">
    <source>
        <dbReference type="ARBA" id="ARBA00023242"/>
    </source>
</evidence>
<evidence type="ECO:0000256" key="4">
    <source>
        <dbReference type="ARBA" id="ARBA00023163"/>
    </source>
</evidence>